<comment type="subcellular location">
    <subcellularLocation>
        <location evidence="1">Cell membrane</location>
        <topology evidence="1">Single-pass membrane protein</topology>
    </subcellularLocation>
</comment>
<evidence type="ECO:0000259" key="8">
    <source>
        <dbReference type="PROSITE" id="PS51849"/>
    </source>
</evidence>
<evidence type="ECO:0000256" key="2">
    <source>
        <dbReference type="ARBA" id="ARBA00022475"/>
    </source>
</evidence>
<dbReference type="Proteomes" id="UP000280960">
    <property type="component" value="Chromosome"/>
</dbReference>
<dbReference type="EMBL" id="CP033169">
    <property type="protein sequence ID" value="AYO31806.1"/>
    <property type="molecule type" value="Genomic_DNA"/>
</dbReference>
<evidence type="ECO:0000313" key="9">
    <source>
        <dbReference type="EMBL" id="AYO31806.1"/>
    </source>
</evidence>
<evidence type="ECO:0000256" key="4">
    <source>
        <dbReference type="ARBA" id="ARBA00022989"/>
    </source>
</evidence>
<feature type="compositionally biased region" description="Basic and acidic residues" evidence="6">
    <location>
        <begin position="299"/>
        <end position="311"/>
    </location>
</feature>
<dbReference type="InterPro" id="IPR024449">
    <property type="entry name" value="Anti-sigma_RsgI_N"/>
</dbReference>
<feature type="domain" description="RsgI N-terminal anti-sigma" evidence="8">
    <location>
        <begin position="1"/>
        <end position="49"/>
    </location>
</feature>
<evidence type="ECO:0000256" key="3">
    <source>
        <dbReference type="ARBA" id="ARBA00022692"/>
    </source>
</evidence>
<feature type="compositionally biased region" description="Basic and acidic residues" evidence="6">
    <location>
        <begin position="323"/>
        <end position="394"/>
    </location>
</feature>
<organism evidence="9 10">
    <name type="scientific">Biomaibacter acetigenes</name>
    <dbReference type="NCBI Taxonomy" id="2316383"/>
    <lineage>
        <taxon>Bacteria</taxon>
        <taxon>Bacillati</taxon>
        <taxon>Bacillota</taxon>
        <taxon>Clostridia</taxon>
        <taxon>Thermosediminibacterales</taxon>
        <taxon>Tepidanaerobacteraceae</taxon>
        <taxon>Biomaibacter</taxon>
    </lineage>
</organism>
<dbReference type="Pfam" id="PF23750">
    <property type="entry name" value="RsgI_M"/>
    <property type="match status" value="1"/>
</dbReference>
<evidence type="ECO:0000256" key="6">
    <source>
        <dbReference type="SAM" id="MobiDB-lite"/>
    </source>
</evidence>
<keyword evidence="10" id="KW-1185">Reference proteome</keyword>
<protein>
    <submittedName>
        <fullName evidence="9">Anti-sigma factor domain-containing protein</fullName>
    </submittedName>
</protein>
<dbReference type="GO" id="GO:0005886">
    <property type="term" value="C:plasma membrane"/>
    <property type="evidence" value="ECO:0007669"/>
    <property type="project" value="UniProtKB-SubCell"/>
</dbReference>
<dbReference type="KEGG" id="bacg:D2962_15425"/>
<proteinExistence type="predicted"/>
<dbReference type="AlphaFoldDB" id="A0A3G2R8P2"/>
<accession>A0A3G2R8P2</accession>
<gene>
    <name evidence="9" type="ORF">D2962_15425</name>
</gene>
<dbReference type="Pfam" id="PF12791">
    <property type="entry name" value="RsgI_N"/>
    <property type="match status" value="1"/>
</dbReference>
<feature type="region of interest" description="Disordered" evidence="6">
    <location>
        <begin position="240"/>
        <end position="394"/>
    </location>
</feature>
<evidence type="ECO:0000256" key="7">
    <source>
        <dbReference type="SAM" id="Phobius"/>
    </source>
</evidence>
<keyword evidence="5 7" id="KW-0472">Membrane</keyword>
<feature type="transmembrane region" description="Helical" evidence="7">
    <location>
        <begin position="63"/>
        <end position="82"/>
    </location>
</feature>
<dbReference type="PROSITE" id="PS51849">
    <property type="entry name" value="RSGI_N"/>
    <property type="match status" value="1"/>
</dbReference>
<keyword evidence="2" id="KW-1003">Cell membrane</keyword>
<dbReference type="InterPro" id="IPR055431">
    <property type="entry name" value="RsgI_M"/>
</dbReference>
<name>A0A3G2R8P2_9FIRM</name>
<evidence type="ECO:0000313" key="10">
    <source>
        <dbReference type="Proteomes" id="UP000280960"/>
    </source>
</evidence>
<evidence type="ECO:0000256" key="5">
    <source>
        <dbReference type="ARBA" id="ARBA00023136"/>
    </source>
</evidence>
<keyword evidence="3 7" id="KW-0812">Transmembrane</keyword>
<reference evidence="9 10" key="1">
    <citation type="submission" date="2018-10" db="EMBL/GenBank/DDBJ databases">
        <authorList>
            <person name="Zhang X."/>
        </authorList>
    </citation>
    <scope>NUCLEOTIDE SEQUENCE [LARGE SCALE GENOMIC DNA]</scope>
    <source>
        <strain evidence="9 10">SK-G1</strain>
    </source>
</reference>
<dbReference type="RefSeq" id="WP_122015499.1">
    <property type="nucleotide sequence ID" value="NZ_CP033169.1"/>
</dbReference>
<feature type="compositionally biased region" description="Basic and acidic residues" evidence="6">
    <location>
        <begin position="245"/>
        <end position="290"/>
    </location>
</feature>
<evidence type="ECO:0000256" key="1">
    <source>
        <dbReference type="ARBA" id="ARBA00004162"/>
    </source>
</evidence>
<sequence length="394" mass="44192">MKAIIVDMDDGYLIVLNKRGDFKKIYNNMPGCQIGDEIEIPDGMPLFGLSPGWPLSLAPARKIAVALVVFLLLLGMGGYGIADYLTPVTFVTMDINPSVELALNRYERVLSVNAFNDEGNLLAEDGSSFRNMKLENAIKELLKRAEAQNYLKASSTLIFTVSSMKNHVSEELDRKLKKTVEARPGIQVIVENTTIEKHEEARRMNISQGKLLIYEKLKKINPEITLEEVKKSPVSRIMEQLNKSLSDKGKPSTEKKEDKKTDLKTPDINKEKPAYDKGSPAEKMEKKPEKAGVPGNLNKNDDMQKAPEKAKSNGNKPSVEIIKFQEKMNKDMSDTTGKLKDDTAGTMKNEKKEALKEQEGENTEKGEDQGFFNKPEEINREINNTKKSPGKKER</sequence>
<keyword evidence="4 7" id="KW-1133">Transmembrane helix</keyword>